<dbReference type="AlphaFoldDB" id="A0A9P6GYW0"/>
<dbReference type="InterPro" id="IPR043128">
    <property type="entry name" value="Rev_trsase/Diguanyl_cyclase"/>
</dbReference>
<keyword evidence="5" id="KW-0255">Endonuclease</keyword>
<feature type="domain" description="Reverse transcriptase" evidence="8">
    <location>
        <begin position="1"/>
        <end position="109"/>
    </location>
</feature>
<dbReference type="GO" id="GO:0003964">
    <property type="term" value="F:RNA-directed DNA polymerase activity"/>
    <property type="evidence" value="ECO:0007669"/>
    <property type="project" value="UniProtKB-KW"/>
</dbReference>
<dbReference type="Pfam" id="PF00078">
    <property type="entry name" value="RVT_1"/>
    <property type="match status" value="1"/>
</dbReference>
<dbReference type="InterPro" id="IPR000477">
    <property type="entry name" value="RT_dom"/>
</dbReference>
<dbReference type="InterPro" id="IPR053134">
    <property type="entry name" value="RNA-dir_DNA_polymerase"/>
</dbReference>
<accession>A0A9P6GYW0</accession>
<dbReference type="GO" id="GO:0008233">
    <property type="term" value="F:peptidase activity"/>
    <property type="evidence" value="ECO:0007669"/>
    <property type="project" value="UniProtKB-KW"/>
</dbReference>
<evidence type="ECO:0000256" key="4">
    <source>
        <dbReference type="ARBA" id="ARBA00022722"/>
    </source>
</evidence>
<keyword evidence="10" id="KW-1185">Reference proteome</keyword>
<dbReference type="CDD" id="cd01647">
    <property type="entry name" value="RT_LTR"/>
    <property type="match status" value="1"/>
</dbReference>
<name>A0A9P6GYW0_9MICR</name>
<dbReference type="Gene3D" id="3.10.10.10">
    <property type="entry name" value="HIV Type 1 Reverse Transcriptase, subunit A, domain 1"/>
    <property type="match status" value="1"/>
</dbReference>
<dbReference type="GO" id="GO:0006508">
    <property type="term" value="P:proteolysis"/>
    <property type="evidence" value="ECO:0007669"/>
    <property type="project" value="UniProtKB-KW"/>
</dbReference>
<keyword evidence="6" id="KW-0378">Hydrolase</keyword>
<evidence type="ECO:0000256" key="5">
    <source>
        <dbReference type="ARBA" id="ARBA00022759"/>
    </source>
</evidence>
<dbReference type="FunFam" id="3.30.70.270:FF:000003">
    <property type="entry name" value="Transposon Ty3-G Gag-Pol polyprotein"/>
    <property type="match status" value="1"/>
</dbReference>
<gene>
    <name evidence="9" type="primary">TY3B-I_7</name>
    <name evidence="9" type="ORF">NGRA_2046</name>
</gene>
<comment type="caution">
    <text evidence="9">The sequence shown here is derived from an EMBL/GenBank/DDBJ whole genome shotgun (WGS) entry which is preliminary data.</text>
</comment>
<dbReference type="InterPro" id="IPR043502">
    <property type="entry name" value="DNA/RNA_pol_sf"/>
</dbReference>
<dbReference type="SUPFAM" id="SSF56672">
    <property type="entry name" value="DNA/RNA polymerases"/>
    <property type="match status" value="1"/>
</dbReference>
<evidence type="ECO:0000313" key="10">
    <source>
        <dbReference type="Proteomes" id="UP000740883"/>
    </source>
</evidence>
<keyword evidence="7" id="KW-0695">RNA-directed DNA polymerase</keyword>
<evidence type="ECO:0000256" key="3">
    <source>
        <dbReference type="ARBA" id="ARBA00022695"/>
    </source>
</evidence>
<dbReference type="PROSITE" id="PS50878">
    <property type="entry name" value="RT_POL"/>
    <property type="match status" value="1"/>
</dbReference>
<keyword evidence="2" id="KW-0808">Transferase</keyword>
<sequence>MGYYQIPVHKQDIEKTAFVVPCGHYEFLRMPFGLTSAPREFQRCMSDLFAELDFVRIFLDDVLIFSKLTEEHTQHLQIVFDTLTSAGASINFEKSTFYQKQVTYRGNVVS</sequence>
<evidence type="ECO:0000256" key="2">
    <source>
        <dbReference type="ARBA" id="ARBA00022679"/>
    </source>
</evidence>
<dbReference type="PANTHER" id="PTHR24559">
    <property type="entry name" value="TRANSPOSON TY3-I GAG-POL POLYPROTEIN"/>
    <property type="match status" value="1"/>
</dbReference>
<protein>
    <submittedName>
        <fullName evidence="9">Transposon Ty3-I Gag-Pol polyprotein</fullName>
    </submittedName>
</protein>
<dbReference type="FunFam" id="3.10.10.10:FF:000007">
    <property type="entry name" value="Retrovirus-related Pol polyprotein from transposon 17.6-like Protein"/>
    <property type="match status" value="1"/>
</dbReference>
<evidence type="ECO:0000256" key="1">
    <source>
        <dbReference type="ARBA" id="ARBA00022670"/>
    </source>
</evidence>
<dbReference type="Proteomes" id="UP000740883">
    <property type="component" value="Unassembled WGS sequence"/>
</dbReference>
<dbReference type="EMBL" id="SBJO01000177">
    <property type="protein sequence ID" value="KAF9762398.1"/>
    <property type="molecule type" value="Genomic_DNA"/>
</dbReference>
<dbReference type="GO" id="GO:0004519">
    <property type="term" value="F:endonuclease activity"/>
    <property type="evidence" value="ECO:0007669"/>
    <property type="project" value="UniProtKB-KW"/>
</dbReference>
<keyword evidence="4" id="KW-0540">Nuclease</keyword>
<dbReference type="OrthoDB" id="2194544at2759"/>
<reference evidence="9 10" key="1">
    <citation type="journal article" date="2020" name="Genome Biol. Evol.">
        <title>Comparative genomics of strictly vertically transmitted, feminizing microsporidia endosymbionts of amphipod crustaceans.</title>
        <authorList>
            <person name="Cormier A."/>
            <person name="Chebbi M.A."/>
            <person name="Giraud I."/>
            <person name="Wattier R."/>
            <person name="Teixeira M."/>
            <person name="Gilbert C."/>
            <person name="Rigaud T."/>
            <person name="Cordaux R."/>
        </authorList>
    </citation>
    <scope>NUCLEOTIDE SEQUENCE [LARGE SCALE GENOMIC DNA]</scope>
    <source>
        <strain evidence="9 10">Ou3-Ou53</strain>
    </source>
</reference>
<evidence type="ECO:0000256" key="7">
    <source>
        <dbReference type="ARBA" id="ARBA00022918"/>
    </source>
</evidence>
<dbReference type="PANTHER" id="PTHR24559:SF444">
    <property type="entry name" value="REVERSE TRANSCRIPTASE DOMAIN-CONTAINING PROTEIN"/>
    <property type="match status" value="1"/>
</dbReference>
<evidence type="ECO:0000256" key="6">
    <source>
        <dbReference type="ARBA" id="ARBA00022801"/>
    </source>
</evidence>
<keyword evidence="1" id="KW-0645">Protease</keyword>
<dbReference type="Gene3D" id="3.30.70.270">
    <property type="match status" value="1"/>
</dbReference>
<organism evidence="9 10">
    <name type="scientific">Nosema granulosis</name>
    <dbReference type="NCBI Taxonomy" id="83296"/>
    <lineage>
        <taxon>Eukaryota</taxon>
        <taxon>Fungi</taxon>
        <taxon>Fungi incertae sedis</taxon>
        <taxon>Microsporidia</taxon>
        <taxon>Nosematidae</taxon>
        <taxon>Nosema</taxon>
    </lineage>
</organism>
<evidence type="ECO:0000313" key="9">
    <source>
        <dbReference type="EMBL" id="KAF9762398.1"/>
    </source>
</evidence>
<evidence type="ECO:0000259" key="8">
    <source>
        <dbReference type="PROSITE" id="PS50878"/>
    </source>
</evidence>
<keyword evidence="3" id="KW-0548">Nucleotidyltransferase</keyword>
<proteinExistence type="predicted"/>